<evidence type="ECO:0000256" key="4">
    <source>
        <dbReference type="ARBA" id="ARBA00022989"/>
    </source>
</evidence>
<evidence type="ECO:0000259" key="9">
    <source>
        <dbReference type="PROSITE" id="PS50850"/>
    </source>
</evidence>
<dbReference type="FunFam" id="1.20.1250.20:FF:000126">
    <property type="entry name" value="MFS transporter permease"/>
    <property type="match status" value="1"/>
</dbReference>
<accession>V8QWH3</accession>
<dbReference type="EMBL" id="AYXT01000001">
    <property type="protein sequence ID" value="ETF03650.1"/>
    <property type="molecule type" value="Genomic_DNA"/>
</dbReference>
<evidence type="ECO:0000256" key="1">
    <source>
        <dbReference type="ARBA" id="ARBA00004141"/>
    </source>
</evidence>
<evidence type="ECO:0000313" key="10">
    <source>
        <dbReference type="EMBL" id="ETF03650.1"/>
    </source>
</evidence>
<keyword evidence="5 8" id="KW-0472">Membrane</keyword>
<dbReference type="HOGENOM" id="CLU_001265_0_0_4"/>
<feature type="transmembrane region" description="Helical" evidence="8">
    <location>
        <begin position="347"/>
        <end position="367"/>
    </location>
</feature>
<dbReference type="CDD" id="cd17319">
    <property type="entry name" value="MFS_ExuT_GudP_like"/>
    <property type="match status" value="1"/>
</dbReference>
<dbReference type="FunFam" id="1.20.1250.20:FF:000018">
    <property type="entry name" value="MFS transporter permease"/>
    <property type="match status" value="1"/>
</dbReference>
<feature type="domain" description="Major facilitator superfamily (MFS) profile" evidence="9">
    <location>
        <begin position="30"/>
        <end position="436"/>
    </location>
</feature>
<feature type="transmembrane region" description="Helical" evidence="8">
    <location>
        <begin position="322"/>
        <end position="341"/>
    </location>
</feature>
<feature type="transmembrane region" description="Helical" evidence="8">
    <location>
        <begin position="290"/>
        <end position="310"/>
    </location>
</feature>
<dbReference type="Pfam" id="PF07690">
    <property type="entry name" value="MFS_1"/>
    <property type="match status" value="1"/>
</dbReference>
<dbReference type="Gene3D" id="1.20.1250.20">
    <property type="entry name" value="MFS general substrate transporter like domains"/>
    <property type="match status" value="2"/>
</dbReference>
<reference evidence="10 11" key="1">
    <citation type="journal article" date="2014" name="Genome Announc.">
        <title>Draft Genome Sequence of Advenella kashmirensis Strain W13003, a Polycyclic Aromatic Hydrocarbon-Degrading Bacterium.</title>
        <authorList>
            <person name="Wang X."/>
            <person name="Jin D."/>
            <person name="Zhou L."/>
            <person name="Wu L."/>
            <person name="An W."/>
            <person name="Zhao L."/>
        </authorList>
    </citation>
    <scope>NUCLEOTIDE SEQUENCE [LARGE SCALE GENOMIC DNA]</scope>
    <source>
        <strain evidence="10 11">W13003</strain>
    </source>
</reference>
<dbReference type="OrthoDB" id="5441967at2"/>
<dbReference type="InterPro" id="IPR036259">
    <property type="entry name" value="MFS_trans_sf"/>
</dbReference>
<dbReference type="PANTHER" id="PTHR43791:SF36">
    <property type="entry name" value="TRANSPORTER, PUTATIVE (AFU_ORTHOLOGUE AFUA_6G08340)-RELATED"/>
    <property type="match status" value="1"/>
</dbReference>
<dbReference type="PATRIC" id="fig|1424334.3.peg.2"/>
<feature type="transmembrane region" description="Helical" evidence="8">
    <location>
        <begin position="189"/>
        <end position="211"/>
    </location>
</feature>
<dbReference type="InterPro" id="IPR020846">
    <property type="entry name" value="MFS_dom"/>
</dbReference>
<dbReference type="SUPFAM" id="SSF103473">
    <property type="entry name" value="MFS general substrate transporter"/>
    <property type="match status" value="1"/>
</dbReference>
<keyword evidence="2" id="KW-0813">Transport</keyword>
<evidence type="ECO:0000256" key="7">
    <source>
        <dbReference type="ARBA" id="ARBA00074139"/>
    </source>
</evidence>
<dbReference type="GO" id="GO:0022857">
    <property type="term" value="F:transmembrane transporter activity"/>
    <property type="evidence" value="ECO:0007669"/>
    <property type="project" value="InterPro"/>
</dbReference>
<comment type="subcellular location">
    <subcellularLocation>
        <location evidence="1">Membrane</location>
        <topology evidence="1">Multi-pass membrane protein</topology>
    </subcellularLocation>
</comment>
<evidence type="ECO:0000256" key="3">
    <source>
        <dbReference type="ARBA" id="ARBA00022692"/>
    </source>
</evidence>
<keyword evidence="4 8" id="KW-1133">Transmembrane helix</keyword>
<feature type="transmembrane region" description="Helical" evidence="8">
    <location>
        <begin position="96"/>
        <end position="115"/>
    </location>
</feature>
<gene>
    <name evidence="10" type="ORF">W822_00010</name>
</gene>
<feature type="transmembrane region" description="Helical" evidence="8">
    <location>
        <begin position="413"/>
        <end position="433"/>
    </location>
</feature>
<feature type="transmembrane region" description="Helical" evidence="8">
    <location>
        <begin position="379"/>
        <end position="401"/>
    </location>
</feature>
<keyword evidence="11" id="KW-1185">Reference proteome</keyword>
<dbReference type="PROSITE" id="PS50850">
    <property type="entry name" value="MFS"/>
    <property type="match status" value="1"/>
</dbReference>
<dbReference type="Proteomes" id="UP000018733">
    <property type="component" value="Unassembled WGS sequence"/>
</dbReference>
<feature type="transmembrane region" description="Helical" evidence="8">
    <location>
        <begin position="26"/>
        <end position="44"/>
    </location>
</feature>
<dbReference type="PANTHER" id="PTHR43791">
    <property type="entry name" value="PERMEASE-RELATED"/>
    <property type="match status" value="1"/>
</dbReference>
<feature type="transmembrane region" description="Helical" evidence="8">
    <location>
        <begin position="156"/>
        <end position="177"/>
    </location>
</feature>
<protein>
    <recommendedName>
        <fullName evidence="7">Putative tartrate transporter</fullName>
    </recommendedName>
</protein>
<comment type="caution">
    <text evidence="10">The sequence shown here is derived from an EMBL/GenBank/DDBJ whole genome shotgun (WGS) entry which is preliminary data.</text>
</comment>
<evidence type="ECO:0000256" key="5">
    <source>
        <dbReference type="ARBA" id="ARBA00023136"/>
    </source>
</evidence>
<dbReference type="AlphaFoldDB" id="V8QWH3"/>
<feature type="transmembrane region" description="Helical" evidence="8">
    <location>
        <begin position="256"/>
        <end position="278"/>
    </location>
</feature>
<dbReference type="eggNOG" id="COG2271">
    <property type="taxonomic scope" value="Bacteria"/>
</dbReference>
<feature type="transmembrane region" description="Helical" evidence="8">
    <location>
        <begin position="121"/>
        <end position="144"/>
    </location>
</feature>
<dbReference type="STRING" id="1424334.W822_00010"/>
<proteinExistence type="predicted"/>
<feature type="transmembrane region" description="Helical" evidence="8">
    <location>
        <begin position="64"/>
        <end position="84"/>
    </location>
</feature>
<dbReference type="RefSeq" id="WP_024003075.1">
    <property type="nucleotide sequence ID" value="NZ_KI650979.1"/>
</dbReference>
<evidence type="ECO:0000256" key="8">
    <source>
        <dbReference type="SAM" id="Phobius"/>
    </source>
</evidence>
<evidence type="ECO:0000313" key="11">
    <source>
        <dbReference type="Proteomes" id="UP000018733"/>
    </source>
</evidence>
<evidence type="ECO:0000256" key="2">
    <source>
        <dbReference type="ARBA" id="ARBA00022448"/>
    </source>
</evidence>
<evidence type="ECO:0000256" key="6">
    <source>
        <dbReference type="ARBA" id="ARBA00058119"/>
    </source>
</evidence>
<dbReference type="GO" id="GO:0016020">
    <property type="term" value="C:membrane"/>
    <property type="evidence" value="ECO:0007669"/>
    <property type="project" value="UniProtKB-SubCell"/>
</dbReference>
<name>V8QWH3_9BURK</name>
<organism evidence="10 11">
    <name type="scientific">Advenella kashmirensis W13003</name>
    <dbReference type="NCBI Taxonomy" id="1424334"/>
    <lineage>
        <taxon>Bacteria</taxon>
        <taxon>Pseudomonadati</taxon>
        <taxon>Pseudomonadota</taxon>
        <taxon>Betaproteobacteria</taxon>
        <taxon>Burkholderiales</taxon>
        <taxon>Alcaligenaceae</taxon>
    </lineage>
</organism>
<dbReference type="InterPro" id="IPR011701">
    <property type="entry name" value="MFS"/>
</dbReference>
<sequence length="436" mass="47033">MNNANIAASPGLDTSPSELKATYVKIAWRLIPFLVFLFILAWLDRVNVGFAKLHMLQDLQFSEAVYGLGAGIFFIGYFLFEVPSNLLLEKIGARKTLARITILWGAASIGMAYVTTPTQFYVMRFLLGVFEAGFFPGVVLYLTYWFPAEYRARVNGLFMTSFALAGVIGGPLAGLILNGMQDVGHLANWQWLFIIEGIPSIIAGMFVLMYLPEKPAKAKWLTPKEQQAVTKALEIENAQTSGKHVSFKDAFSNYRVWFCAAVYFCIVSGNATIAFWTPSIIKDIGINSDLMIGVLSAIPFIAGTIAMIWNGAHSDKTGERRIHCAIATLVACVGLVATGLLLHNALFALVALTVASIGILAAFPVFWSIPAAFLAGTAAAGGIALINSIGNLAGFVAPYMIGTLKTSTGSLSSGLYFVAALEILASILVVVFIKKR</sequence>
<keyword evidence="3 8" id="KW-0812">Transmembrane</keyword>
<comment type="function">
    <text evidence="6">Component of the tartrate utilization system and may allow entry of tartrate and tartrate dehydrogenase.</text>
</comment>